<keyword evidence="2" id="KW-1185">Reference proteome</keyword>
<gene>
    <name evidence="1" type="ORF">T01_6833</name>
</gene>
<dbReference type="EMBL" id="JYDH01000070">
    <property type="protein sequence ID" value="KRY34251.1"/>
    <property type="molecule type" value="Genomic_DNA"/>
</dbReference>
<organism evidence="1 2">
    <name type="scientific">Trichinella spiralis</name>
    <name type="common">Trichina worm</name>
    <dbReference type="NCBI Taxonomy" id="6334"/>
    <lineage>
        <taxon>Eukaryota</taxon>
        <taxon>Metazoa</taxon>
        <taxon>Ecdysozoa</taxon>
        <taxon>Nematoda</taxon>
        <taxon>Enoplea</taxon>
        <taxon>Dorylaimia</taxon>
        <taxon>Trichinellida</taxon>
        <taxon>Trichinellidae</taxon>
        <taxon>Trichinella</taxon>
    </lineage>
</organism>
<evidence type="ECO:0000313" key="2">
    <source>
        <dbReference type="Proteomes" id="UP000054776"/>
    </source>
</evidence>
<dbReference type="OrthoDB" id="5936274at2759"/>
<sequence length="80" mass="9459">MRYLAKLPDRSGLSVQMLLRSRTLLGGYKSERNYFLIPWLLLKSHHHSTFFAISQQIRIYTTCDQKVLESFTANKRVRVE</sequence>
<comment type="caution">
    <text evidence="1">The sequence shown here is derived from an EMBL/GenBank/DDBJ whole genome shotgun (WGS) entry which is preliminary data.</text>
</comment>
<name>A0A0V1BB81_TRISP</name>
<evidence type="ECO:0000313" key="1">
    <source>
        <dbReference type="EMBL" id="KRY34251.1"/>
    </source>
</evidence>
<dbReference type="InParanoid" id="A0A0V1BB81"/>
<reference evidence="1 2" key="1">
    <citation type="submission" date="2015-01" db="EMBL/GenBank/DDBJ databases">
        <title>Evolution of Trichinella species and genotypes.</title>
        <authorList>
            <person name="Korhonen P.K."/>
            <person name="Edoardo P."/>
            <person name="Giuseppe L.R."/>
            <person name="Gasser R.B."/>
        </authorList>
    </citation>
    <scope>NUCLEOTIDE SEQUENCE [LARGE SCALE GENOMIC DNA]</scope>
    <source>
        <strain evidence="1">ISS3</strain>
    </source>
</reference>
<proteinExistence type="predicted"/>
<accession>A0A0V1BB81</accession>
<protein>
    <submittedName>
        <fullName evidence="1">Uncharacterized protein</fullName>
    </submittedName>
</protein>
<dbReference type="Proteomes" id="UP000054776">
    <property type="component" value="Unassembled WGS sequence"/>
</dbReference>
<dbReference type="AlphaFoldDB" id="A0A0V1BB81"/>